<accession>A0ABD3C6S9</accession>
<protein>
    <submittedName>
        <fullName evidence="1">Uncharacterized protein</fullName>
    </submittedName>
</protein>
<gene>
    <name evidence="1" type="ORF">CASFOL_030672</name>
</gene>
<evidence type="ECO:0000313" key="2">
    <source>
        <dbReference type="Proteomes" id="UP001632038"/>
    </source>
</evidence>
<organism evidence="1 2">
    <name type="scientific">Castilleja foliolosa</name>
    <dbReference type="NCBI Taxonomy" id="1961234"/>
    <lineage>
        <taxon>Eukaryota</taxon>
        <taxon>Viridiplantae</taxon>
        <taxon>Streptophyta</taxon>
        <taxon>Embryophyta</taxon>
        <taxon>Tracheophyta</taxon>
        <taxon>Spermatophyta</taxon>
        <taxon>Magnoliopsida</taxon>
        <taxon>eudicotyledons</taxon>
        <taxon>Gunneridae</taxon>
        <taxon>Pentapetalae</taxon>
        <taxon>asterids</taxon>
        <taxon>lamiids</taxon>
        <taxon>Lamiales</taxon>
        <taxon>Orobanchaceae</taxon>
        <taxon>Pedicularideae</taxon>
        <taxon>Castillejinae</taxon>
        <taxon>Castilleja</taxon>
    </lineage>
</organism>
<dbReference type="EMBL" id="JAVIJP010000052">
    <property type="protein sequence ID" value="KAL3625218.1"/>
    <property type="molecule type" value="Genomic_DNA"/>
</dbReference>
<reference evidence="2" key="1">
    <citation type="journal article" date="2024" name="IScience">
        <title>Strigolactones Initiate the Formation of Haustorium-like Structures in Castilleja.</title>
        <authorList>
            <person name="Buerger M."/>
            <person name="Peterson D."/>
            <person name="Chory J."/>
        </authorList>
    </citation>
    <scope>NUCLEOTIDE SEQUENCE [LARGE SCALE GENOMIC DNA]</scope>
</reference>
<name>A0ABD3C6S9_9LAMI</name>
<proteinExistence type="predicted"/>
<dbReference type="InterPro" id="IPR032675">
    <property type="entry name" value="LRR_dom_sf"/>
</dbReference>
<comment type="caution">
    <text evidence="1">The sequence shown here is derived from an EMBL/GenBank/DDBJ whole genome shotgun (WGS) entry which is preliminary data.</text>
</comment>
<sequence>MGCSSLLEFYIGNNALSSLPAEIGSLTQLGTLDLRVG</sequence>
<keyword evidence="2" id="KW-1185">Reference proteome</keyword>
<dbReference type="AlphaFoldDB" id="A0ABD3C6S9"/>
<dbReference type="Gene3D" id="3.80.10.10">
    <property type="entry name" value="Ribonuclease Inhibitor"/>
    <property type="match status" value="1"/>
</dbReference>
<evidence type="ECO:0000313" key="1">
    <source>
        <dbReference type="EMBL" id="KAL3625218.1"/>
    </source>
</evidence>
<dbReference type="Proteomes" id="UP001632038">
    <property type="component" value="Unassembled WGS sequence"/>
</dbReference>
<dbReference type="SUPFAM" id="SSF52058">
    <property type="entry name" value="L domain-like"/>
    <property type="match status" value="1"/>
</dbReference>